<dbReference type="GO" id="GO:0090529">
    <property type="term" value="P:cell septum assembly"/>
    <property type="evidence" value="ECO:0007669"/>
    <property type="project" value="InterPro"/>
</dbReference>
<feature type="domain" description="Cell division protein FtsQ/DivIB C-terminal" evidence="7">
    <location>
        <begin position="99"/>
        <end position="216"/>
    </location>
</feature>
<dbReference type="InterPro" id="IPR045335">
    <property type="entry name" value="FtsQ_C_sf"/>
</dbReference>
<dbReference type="Gene3D" id="3.40.50.11690">
    <property type="entry name" value="Cell division protein FtsQ/DivIB"/>
    <property type="match status" value="1"/>
</dbReference>
<keyword evidence="5" id="KW-1133">Transmembrane helix</keyword>
<keyword evidence="1" id="KW-1003">Cell membrane</keyword>
<organism evidence="8 9">
    <name type="scientific">Rhodohalobacter barkolensis</name>
    <dbReference type="NCBI Taxonomy" id="2053187"/>
    <lineage>
        <taxon>Bacteria</taxon>
        <taxon>Pseudomonadati</taxon>
        <taxon>Balneolota</taxon>
        <taxon>Balneolia</taxon>
        <taxon>Balneolales</taxon>
        <taxon>Balneolaceae</taxon>
        <taxon>Rhodohalobacter</taxon>
    </lineage>
</organism>
<reference evidence="8 9" key="1">
    <citation type="submission" date="2017-11" db="EMBL/GenBank/DDBJ databases">
        <title>Rhodohalobacter 15182 sp. nov., isolated from a salt lake.</title>
        <authorList>
            <person name="Han S."/>
        </authorList>
    </citation>
    <scope>NUCLEOTIDE SEQUENCE [LARGE SCALE GENOMIC DNA]</scope>
    <source>
        <strain evidence="8 9">15182</strain>
    </source>
</reference>
<comment type="caution">
    <text evidence="8">The sequence shown here is derived from an EMBL/GenBank/DDBJ whole genome shotgun (WGS) entry which is preliminary data.</text>
</comment>
<protein>
    <recommendedName>
        <fullName evidence="7">Cell division protein FtsQ/DivIB C-terminal domain-containing protein</fullName>
    </recommendedName>
</protein>
<dbReference type="EMBL" id="PISP01000001">
    <property type="protein sequence ID" value="PKD45379.1"/>
    <property type="molecule type" value="Genomic_DNA"/>
</dbReference>
<dbReference type="Proteomes" id="UP000233398">
    <property type="component" value="Unassembled WGS sequence"/>
</dbReference>
<dbReference type="Pfam" id="PF03799">
    <property type="entry name" value="FtsQ_DivIB_C"/>
    <property type="match status" value="1"/>
</dbReference>
<evidence type="ECO:0000259" key="7">
    <source>
        <dbReference type="Pfam" id="PF03799"/>
    </source>
</evidence>
<keyword evidence="3" id="KW-0132">Cell division</keyword>
<evidence type="ECO:0000313" key="9">
    <source>
        <dbReference type="Proteomes" id="UP000233398"/>
    </source>
</evidence>
<evidence type="ECO:0000313" key="8">
    <source>
        <dbReference type="EMBL" id="PKD45379.1"/>
    </source>
</evidence>
<keyword evidence="9" id="KW-1185">Reference proteome</keyword>
<evidence type="ECO:0000256" key="6">
    <source>
        <dbReference type="ARBA" id="ARBA00023306"/>
    </source>
</evidence>
<evidence type="ECO:0000256" key="2">
    <source>
        <dbReference type="ARBA" id="ARBA00022519"/>
    </source>
</evidence>
<accession>A0A2N0VMK3</accession>
<evidence type="ECO:0000256" key="3">
    <source>
        <dbReference type="ARBA" id="ARBA00022618"/>
    </source>
</evidence>
<dbReference type="PANTHER" id="PTHR35851">
    <property type="entry name" value="CELL DIVISION PROTEIN FTSQ"/>
    <property type="match status" value="1"/>
</dbReference>
<keyword evidence="2" id="KW-0997">Cell inner membrane</keyword>
<proteinExistence type="predicted"/>
<keyword evidence="4" id="KW-0812">Transmembrane</keyword>
<sequence>MVGLAVLGGYYFEQNTRITDVDFSGHRFTSSEELQATIAEISPVGMLADSVDFGMLMNSIHSLPYVENVNVTMGFRGKLQFNVTERKPLALLIDGSKRNYVAEGGIRLPIIPEKTEDVPLVYGFAAEPLSDTLKTEAFQQVEDFLTAARENRFGWITISEVAWNEREGVVALTAENGVKLLFGHSDFETGLKHWQAFYGEVISTKGIGAFRQIDLRFRNQVVTKEL</sequence>
<keyword evidence="5" id="KW-0472">Membrane</keyword>
<dbReference type="InterPro" id="IPR005548">
    <property type="entry name" value="Cell_div_FtsQ/DivIB_C"/>
</dbReference>
<evidence type="ECO:0000256" key="4">
    <source>
        <dbReference type="ARBA" id="ARBA00022692"/>
    </source>
</evidence>
<dbReference type="InterPro" id="IPR026579">
    <property type="entry name" value="FtsQ"/>
</dbReference>
<keyword evidence="6" id="KW-0131">Cell cycle</keyword>
<dbReference type="OrthoDB" id="1523641at2"/>
<name>A0A2N0VMK3_9BACT</name>
<evidence type="ECO:0000256" key="5">
    <source>
        <dbReference type="ARBA" id="ARBA00022989"/>
    </source>
</evidence>
<dbReference type="PANTHER" id="PTHR35851:SF1">
    <property type="entry name" value="CELL DIVISION PROTEIN FTSQ"/>
    <property type="match status" value="1"/>
</dbReference>
<evidence type="ECO:0000256" key="1">
    <source>
        <dbReference type="ARBA" id="ARBA00022475"/>
    </source>
</evidence>
<dbReference type="AlphaFoldDB" id="A0A2N0VMK3"/>
<gene>
    <name evidence="8" type="ORF">CWD77_05730</name>
</gene>